<reference evidence="1 2" key="1">
    <citation type="submission" date="2019-12" db="EMBL/GenBank/DDBJ databases">
        <title>Draft genome sequence of the ascomycete Xylaria multiplex DSM 110363.</title>
        <authorList>
            <person name="Buettner E."/>
            <person name="Kellner H."/>
        </authorList>
    </citation>
    <scope>NUCLEOTIDE SEQUENCE [LARGE SCALE GENOMIC DNA]</scope>
    <source>
        <strain evidence="1 2">DSM 110363</strain>
    </source>
</reference>
<dbReference type="InParanoid" id="A0A7C8IFX8"/>
<accession>A0A7C8IFX8</accession>
<sequence>MCRVVWRPDITFMEAGSSHGLTKYIDWFAQKFPREKSPLVPEIWIRVAVALDLRLHKTPNARVLLLSERDDARRPFLGVLRAMSPLRRFDIFTQATFTNGNLWGIENSSVELKTEITNQSILQDQI</sequence>
<dbReference type="AlphaFoldDB" id="A0A7C8IFX8"/>
<dbReference type="EMBL" id="WUBL01000329">
    <property type="protein sequence ID" value="KAF2962629.1"/>
    <property type="molecule type" value="Genomic_DNA"/>
</dbReference>
<evidence type="ECO:0000313" key="1">
    <source>
        <dbReference type="EMBL" id="KAF2962629.1"/>
    </source>
</evidence>
<comment type="caution">
    <text evidence="1">The sequence shown here is derived from an EMBL/GenBank/DDBJ whole genome shotgun (WGS) entry which is preliminary data.</text>
</comment>
<keyword evidence="2" id="KW-1185">Reference proteome</keyword>
<organism evidence="1 2">
    <name type="scientific">Xylaria multiplex</name>
    <dbReference type="NCBI Taxonomy" id="323545"/>
    <lineage>
        <taxon>Eukaryota</taxon>
        <taxon>Fungi</taxon>
        <taxon>Dikarya</taxon>
        <taxon>Ascomycota</taxon>
        <taxon>Pezizomycotina</taxon>
        <taxon>Sordariomycetes</taxon>
        <taxon>Xylariomycetidae</taxon>
        <taxon>Xylariales</taxon>
        <taxon>Xylariaceae</taxon>
        <taxon>Xylaria</taxon>
    </lineage>
</organism>
<name>A0A7C8IFX8_9PEZI</name>
<protein>
    <submittedName>
        <fullName evidence="1">Uncharacterized protein</fullName>
    </submittedName>
</protein>
<proteinExistence type="predicted"/>
<evidence type="ECO:0000313" key="2">
    <source>
        <dbReference type="Proteomes" id="UP000481858"/>
    </source>
</evidence>
<dbReference type="Proteomes" id="UP000481858">
    <property type="component" value="Unassembled WGS sequence"/>
</dbReference>
<gene>
    <name evidence="1" type="ORF">GQX73_g10944</name>
</gene>